<dbReference type="PROSITE" id="PS00073">
    <property type="entry name" value="ACYL_COA_DH_2"/>
    <property type="match status" value="1"/>
</dbReference>
<dbReference type="Gene3D" id="1.20.140.10">
    <property type="entry name" value="Butyryl-CoA Dehydrogenase, subunit A, domain 3"/>
    <property type="match status" value="1"/>
</dbReference>
<dbReference type="EC" id="1.3.99.-" evidence="8"/>
<dbReference type="InterPro" id="IPR006089">
    <property type="entry name" value="Acyl-CoA_DH_CS"/>
</dbReference>
<keyword evidence="4" id="KW-0274">FAD</keyword>
<dbReference type="Pfam" id="PF00441">
    <property type="entry name" value="Acyl-CoA_dh_1"/>
    <property type="match status" value="1"/>
</dbReference>
<dbReference type="InterPro" id="IPR036250">
    <property type="entry name" value="AcylCo_DH-like_C"/>
</dbReference>
<feature type="domain" description="Acyl-CoA dehydrogenase/oxidase C-terminal" evidence="5">
    <location>
        <begin position="235"/>
        <end position="381"/>
    </location>
</feature>
<keyword evidence="3" id="KW-0285">Flavoprotein</keyword>
<protein>
    <submittedName>
        <fullName evidence="8">Acyl-CoA dehydrogenase fadE12</fullName>
        <ecNumber evidence="8">1.3.99.-</ecNumber>
    </submittedName>
    <submittedName>
        <fullName evidence="9">Acyl-CoA dehydrogenase family protein</fullName>
        <ecNumber evidence="9">1.-.-.-</ecNumber>
    </submittedName>
</protein>
<evidence type="ECO:0000256" key="4">
    <source>
        <dbReference type="ARBA" id="ARBA00022827"/>
    </source>
</evidence>
<dbReference type="Pfam" id="PF02771">
    <property type="entry name" value="Acyl-CoA_dh_N"/>
    <property type="match status" value="1"/>
</dbReference>
<dbReference type="InterPro" id="IPR006091">
    <property type="entry name" value="Acyl-CoA_Oxase/DH_mid-dom"/>
</dbReference>
<name>A0A446CJW8_9BURK</name>
<evidence type="ECO:0000313" key="8">
    <source>
        <dbReference type="EMBL" id="SSW68217.1"/>
    </source>
</evidence>
<evidence type="ECO:0000256" key="3">
    <source>
        <dbReference type="ARBA" id="ARBA00022630"/>
    </source>
</evidence>
<reference evidence="8 10" key="1">
    <citation type="submission" date="2018-07" db="EMBL/GenBank/DDBJ databases">
        <authorList>
            <person name="Peeters C."/>
        </authorList>
    </citation>
    <scope>NUCLEOTIDE SEQUENCE [LARGE SCALE GENOMIC DNA]</scope>
    <source>
        <strain evidence="8 10">LMG 30378</strain>
    </source>
</reference>
<comment type="similarity">
    <text evidence="2">Belongs to the acyl-CoA dehydrogenase family.</text>
</comment>
<evidence type="ECO:0000313" key="11">
    <source>
        <dbReference type="Proteomes" id="UP001456224"/>
    </source>
</evidence>
<feature type="domain" description="Acyl-CoA dehydrogenase/oxidase N-terminal" evidence="7">
    <location>
        <begin position="6"/>
        <end position="119"/>
    </location>
</feature>
<dbReference type="InterPro" id="IPR009100">
    <property type="entry name" value="AcylCoA_DH/oxidase_NM_dom_sf"/>
</dbReference>
<dbReference type="Proteomes" id="UP001456224">
    <property type="component" value="Chromosome"/>
</dbReference>
<dbReference type="PANTHER" id="PTHR43884">
    <property type="entry name" value="ACYL-COA DEHYDROGENASE"/>
    <property type="match status" value="1"/>
</dbReference>
<evidence type="ECO:0000259" key="7">
    <source>
        <dbReference type="Pfam" id="PF02771"/>
    </source>
</evidence>
<evidence type="ECO:0000256" key="1">
    <source>
        <dbReference type="ARBA" id="ARBA00001974"/>
    </source>
</evidence>
<dbReference type="InterPro" id="IPR037069">
    <property type="entry name" value="AcylCoA_DH/ox_N_sf"/>
</dbReference>
<dbReference type="AlphaFoldDB" id="A0A446CJW8"/>
<proteinExistence type="inferred from homology"/>
<evidence type="ECO:0000256" key="2">
    <source>
        <dbReference type="ARBA" id="ARBA00009347"/>
    </source>
</evidence>
<dbReference type="Proteomes" id="UP000289465">
    <property type="component" value="Unassembled WGS sequence"/>
</dbReference>
<dbReference type="GO" id="GO:0050660">
    <property type="term" value="F:flavin adenine dinucleotide binding"/>
    <property type="evidence" value="ECO:0007669"/>
    <property type="project" value="InterPro"/>
</dbReference>
<dbReference type="RefSeq" id="WP_129241653.1">
    <property type="nucleotide sequence ID" value="NZ_CP148753.1"/>
</dbReference>
<dbReference type="EMBL" id="UFQC01000014">
    <property type="protein sequence ID" value="SSW68217.1"/>
    <property type="molecule type" value="Genomic_DNA"/>
</dbReference>
<evidence type="ECO:0000259" key="6">
    <source>
        <dbReference type="Pfam" id="PF02770"/>
    </source>
</evidence>
<gene>
    <name evidence="8" type="ORF">AVE30378_02953</name>
    <name evidence="9" type="ORF">WHX56_27190</name>
</gene>
<comment type="cofactor">
    <cofactor evidence="1">
        <name>FAD</name>
        <dbReference type="ChEBI" id="CHEBI:57692"/>
    </cofactor>
</comment>
<keyword evidence="11" id="KW-1185">Reference proteome</keyword>
<evidence type="ECO:0000313" key="10">
    <source>
        <dbReference type="Proteomes" id="UP000289465"/>
    </source>
</evidence>
<evidence type="ECO:0000313" key="9">
    <source>
        <dbReference type="EMBL" id="WXR73276.1"/>
    </source>
</evidence>
<sequence length="391" mass="42563">MDFSLSDEQKLIVETARRIGETYGVDYWYEQDREKAFPQECWQAICDAGLAGAALPEAHGGSGLGMVELALIVEELSAGGGGSTLGQLFMINPIFGGVPISRFGSERMKRELLPGLIGGQINFCMALTEPDAGTNTLAMKSFAEAQPDGGWRLDGRKIWITAVDAAQKMLVVARTAKPVEGARPTDGISMFIIDVEREGLTYSSIDKVGTQTLSACSVFFDNVRIEPHELVGTLDKGFRELLDVLNTERIVTTASLVGAGRLAERLAVQYANDRKVFGGKPISAYQGLQFPLAQSHAELQCARLMNLNAAALCDQGLPYGTEANIAKLIGSQAASHAIERSMQTMGGMGYAREFHVERLWRDARLFKFAPVSEEMILNYIAIHDLGMPKSY</sequence>
<dbReference type="Gene3D" id="1.10.540.10">
    <property type="entry name" value="Acyl-CoA dehydrogenase/oxidase, N-terminal domain"/>
    <property type="match status" value="1"/>
</dbReference>
<dbReference type="SUPFAM" id="SSF56645">
    <property type="entry name" value="Acyl-CoA dehydrogenase NM domain-like"/>
    <property type="match status" value="1"/>
</dbReference>
<dbReference type="OrthoDB" id="9769473at2"/>
<dbReference type="InterPro" id="IPR009075">
    <property type="entry name" value="AcylCo_DH/oxidase_C"/>
</dbReference>
<accession>A0A446CJW8</accession>
<feature type="domain" description="Acyl-CoA oxidase/dehydrogenase middle" evidence="6">
    <location>
        <begin position="124"/>
        <end position="223"/>
    </location>
</feature>
<dbReference type="InterPro" id="IPR013786">
    <property type="entry name" value="AcylCoA_DH/ox_N"/>
</dbReference>
<reference evidence="9 11" key="2">
    <citation type="submission" date="2024-03" db="EMBL/GenBank/DDBJ databases">
        <title>Reference genomes for the five species model microbial community.</title>
        <authorList>
            <person name="Padfield D."/>
        </authorList>
    </citation>
    <scope>NUCLEOTIDE SEQUENCE [LARGE SCALE GENOMIC DNA]</scope>
    <source>
        <strain evidence="9 11">AB1</strain>
    </source>
</reference>
<dbReference type="GO" id="GO:0003995">
    <property type="term" value="F:acyl-CoA dehydrogenase activity"/>
    <property type="evidence" value="ECO:0007669"/>
    <property type="project" value="InterPro"/>
</dbReference>
<dbReference type="EC" id="1.-.-.-" evidence="9"/>
<dbReference type="PIRSF" id="PIRSF016578">
    <property type="entry name" value="HsaA"/>
    <property type="match status" value="1"/>
</dbReference>
<keyword evidence="8" id="KW-0560">Oxidoreductase</keyword>
<evidence type="ECO:0000259" key="5">
    <source>
        <dbReference type="Pfam" id="PF00441"/>
    </source>
</evidence>
<dbReference type="InterPro" id="IPR046373">
    <property type="entry name" value="Acyl-CoA_Oxase/DH_mid-dom_sf"/>
</dbReference>
<organism evidence="8 10">
    <name type="scientific">Achromobacter veterisilvae</name>
    <dbReference type="NCBI Taxonomy" id="2069367"/>
    <lineage>
        <taxon>Bacteria</taxon>
        <taxon>Pseudomonadati</taxon>
        <taxon>Pseudomonadota</taxon>
        <taxon>Betaproteobacteria</taxon>
        <taxon>Burkholderiales</taxon>
        <taxon>Alcaligenaceae</taxon>
        <taxon>Achromobacter</taxon>
    </lineage>
</organism>
<dbReference type="Pfam" id="PF02770">
    <property type="entry name" value="Acyl-CoA_dh_M"/>
    <property type="match status" value="1"/>
</dbReference>
<dbReference type="Gene3D" id="2.40.110.10">
    <property type="entry name" value="Butyryl-CoA Dehydrogenase, subunit A, domain 2"/>
    <property type="match status" value="1"/>
</dbReference>
<dbReference type="EMBL" id="CP148753">
    <property type="protein sequence ID" value="WXR73276.1"/>
    <property type="molecule type" value="Genomic_DNA"/>
</dbReference>
<dbReference type="SUPFAM" id="SSF47203">
    <property type="entry name" value="Acyl-CoA dehydrogenase C-terminal domain-like"/>
    <property type="match status" value="1"/>
</dbReference>
<dbReference type="PANTHER" id="PTHR43884:SF12">
    <property type="entry name" value="ISOVALERYL-COA DEHYDROGENASE, MITOCHONDRIAL-RELATED"/>
    <property type="match status" value="1"/>
</dbReference>